<dbReference type="Gene3D" id="3.40.30.60">
    <property type="entry name" value="FHIPEP family, domain 1"/>
    <property type="match status" value="1"/>
</dbReference>
<dbReference type="OrthoDB" id="9759185at2"/>
<accession>A0A0W0WTX2</accession>
<dbReference type="GO" id="GO:0044780">
    <property type="term" value="P:bacterial-type flagellum assembly"/>
    <property type="evidence" value="ECO:0007669"/>
    <property type="project" value="TreeGrafter"/>
</dbReference>
<evidence type="ECO:0000256" key="4">
    <source>
        <dbReference type="ARBA" id="ARBA00022692"/>
    </source>
</evidence>
<feature type="transmembrane region" description="Helical" evidence="7">
    <location>
        <begin position="193"/>
        <end position="214"/>
    </location>
</feature>
<evidence type="ECO:0000256" key="7">
    <source>
        <dbReference type="SAM" id="Phobius"/>
    </source>
</evidence>
<keyword evidence="3" id="KW-1003">Cell membrane</keyword>
<feature type="transmembrane region" description="Helical" evidence="7">
    <location>
        <begin position="269"/>
        <end position="289"/>
    </location>
</feature>
<keyword evidence="8" id="KW-0969">Cilium</keyword>
<dbReference type="Pfam" id="PF00771">
    <property type="entry name" value="FHIPEP"/>
    <property type="match status" value="1"/>
</dbReference>
<dbReference type="AlphaFoldDB" id="A0A0W0WTX2"/>
<sequence length="665" mass="74131">MKNQFHNSSELIMISFAIGILLILFIPIPATLLDFLLIINFSWALTVLLLTFYTDKPLSFSTFPALLLLSTLFRLALNISATRLILAYGDAGEVIQTMGKYVINGNYVMGLVVFSILIIIQYIVITNGAQRVAEVAARFTLDSMPGKQMSIDADLNMGIISQAEAKFRRSQIEKEANFYGAMDGASKFVKGDAIAGILIILVDIIGGFAIGMAQKGLSLSDSIQQYTLLTVGDGLVTQIPALIISTATGIIVTRAATDAQLGSEISKQIAAYPKSLMMVCCGLLGLLFLNGIPTLPVLVVLSFFAMTTWFALRAKPEDNTEEIEECLYEKIKIYPLEIQLHPELFTHFAHQEQLFLQQVQQVRERLAYELGFVIPEVKFLSDKKLNYPYYCICIQGNSQGYHQLHLDKTLAIVPNRNNQSTALLSEGIEVRDPSYGLPAIWIDEHQTSKATKLGYTLCDPISVLVTHIKEIVFNHSADLLTRAETELLLEQSNVHNLRDELIPAVLTLSQVQRILQNLLQEKVSIRYLSSILEVLLEHAKNNTDPTQLSELVRAHLGTAICQKLLANQPSLQVLTLAPTLEQKLSQSFNKDYWALEPSLTENFMTALATQVEKMLAERKRPILLCSSQLRRQIKQLTQRIIPHLTVLAMNEVPVNIQVESFAVVQ</sequence>
<evidence type="ECO:0000256" key="5">
    <source>
        <dbReference type="ARBA" id="ARBA00022989"/>
    </source>
</evidence>
<dbReference type="PROSITE" id="PS00994">
    <property type="entry name" value="FHIPEP"/>
    <property type="match status" value="1"/>
</dbReference>
<comment type="similarity">
    <text evidence="2">Belongs to the FHIPEP (flagella/HR/invasion proteins export pore) family.</text>
</comment>
<dbReference type="PANTHER" id="PTHR30161">
    <property type="entry name" value="FLAGELLAR EXPORT PROTEIN, MEMBRANE FLHA SUBUNIT-RELATED"/>
    <property type="match status" value="1"/>
</dbReference>
<dbReference type="InterPro" id="IPR042194">
    <property type="entry name" value="FHIPEP_1"/>
</dbReference>
<dbReference type="InterPro" id="IPR042196">
    <property type="entry name" value="FHIPEP_4"/>
</dbReference>
<evidence type="ECO:0000313" key="9">
    <source>
        <dbReference type="Proteomes" id="UP000054725"/>
    </source>
</evidence>
<dbReference type="InterPro" id="IPR001712">
    <property type="entry name" value="T3SS_FHIPEP"/>
</dbReference>
<dbReference type="InterPro" id="IPR042193">
    <property type="entry name" value="FHIPEP_3"/>
</dbReference>
<comment type="caution">
    <text evidence="8">The sequence shown here is derived from an EMBL/GenBank/DDBJ whole genome shotgun (WGS) entry which is preliminary data.</text>
</comment>
<protein>
    <submittedName>
        <fullName evidence="8">Flagellar biosynthesis protein FlhA</fullName>
    </submittedName>
</protein>
<evidence type="ECO:0000256" key="2">
    <source>
        <dbReference type="ARBA" id="ARBA00008835"/>
    </source>
</evidence>
<keyword evidence="6 7" id="KW-0472">Membrane</keyword>
<gene>
    <name evidence="8" type="primary">flhA_2</name>
    <name evidence="8" type="ORF">Lnau_0756</name>
</gene>
<keyword evidence="8" id="KW-0966">Cell projection</keyword>
<proteinExistence type="inferred from homology"/>
<dbReference type="InterPro" id="IPR025505">
    <property type="entry name" value="FHIPEP_CS"/>
</dbReference>
<feature type="transmembrane region" description="Helical" evidence="7">
    <location>
        <begin position="234"/>
        <end position="257"/>
    </location>
</feature>
<dbReference type="GO" id="GO:0005886">
    <property type="term" value="C:plasma membrane"/>
    <property type="evidence" value="ECO:0007669"/>
    <property type="project" value="UniProtKB-SubCell"/>
</dbReference>
<reference evidence="8 9" key="1">
    <citation type="submission" date="2015-11" db="EMBL/GenBank/DDBJ databases">
        <title>Genomic analysis of 38 Legionella species identifies large and diverse effector repertoires.</title>
        <authorList>
            <person name="Burstein D."/>
            <person name="Amaro F."/>
            <person name="Zusman T."/>
            <person name="Lifshitz Z."/>
            <person name="Cohen O."/>
            <person name="Gilbert J.A."/>
            <person name="Pupko T."/>
            <person name="Shuman H.A."/>
            <person name="Segal G."/>
        </authorList>
    </citation>
    <scope>NUCLEOTIDE SEQUENCE [LARGE SCALE GENOMIC DNA]</scope>
    <source>
        <strain evidence="8 9">ATCC 49506</strain>
    </source>
</reference>
<keyword evidence="8" id="KW-0282">Flagellum</keyword>
<comment type="subcellular location">
    <subcellularLocation>
        <location evidence="1">Cell membrane</location>
        <topology evidence="1">Multi-pass membrane protein</topology>
    </subcellularLocation>
</comment>
<dbReference type="Proteomes" id="UP000054725">
    <property type="component" value="Unassembled WGS sequence"/>
</dbReference>
<keyword evidence="5 7" id="KW-1133">Transmembrane helix</keyword>
<dbReference type="Gene3D" id="1.10.8.540">
    <property type="entry name" value="FHIPEP family, domain 3"/>
    <property type="match status" value="1"/>
</dbReference>
<feature type="transmembrane region" description="Helical" evidence="7">
    <location>
        <begin position="12"/>
        <end position="29"/>
    </location>
</feature>
<name>A0A0W0WTX2_9GAMM</name>
<evidence type="ECO:0000313" key="8">
    <source>
        <dbReference type="EMBL" id="KTD35772.1"/>
    </source>
</evidence>
<organism evidence="8 9">
    <name type="scientific">Legionella nautarum</name>
    <dbReference type="NCBI Taxonomy" id="45070"/>
    <lineage>
        <taxon>Bacteria</taxon>
        <taxon>Pseudomonadati</taxon>
        <taxon>Pseudomonadota</taxon>
        <taxon>Gammaproteobacteria</taxon>
        <taxon>Legionellales</taxon>
        <taxon>Legionellaceae</taxon>
        <taxon>Legionella</taxon>
    </lineage>
</organism>
<feature type="transmembrane region" description="Helical" evidence="7">
    <location>
        <begin position="65"/>
        <end position="86"/>
    </location>
</feature>
<dbReference type="RefSeq" id="WP_058503817.1">
    <property type="nucleotide sequence ID" value="NZ_CAAAIF010000001.1"/>
</dbReference>
<dbReference type="EMBL" id="LNYO01000013">
    <property type="protein sequence ID" value="KTD35772.1"/>
    <property type="molecule type" value="Genomic_DNA"/>
</dbReference>
<dbReference type="PANTHER" id="PTHR30161:SF1">
    <property type="entry name" value="FLAGELLAR BIOSYNTHESIS PROTEIN FLHA-RELATED"/>
    <property type="match status" value="1"/>
</dbReference>
<dbReference type="GO" id="GO:0009306">
    <property type="term" value="P:protein secretion"/>
    <property type="evidence" value="ECO:0007669"/>
    <property type="project" value="InterPro"/>
</dbReference>
<feature type="transmembrane region" description="Helical" evidence="7">
    <location>
        <begin position="35"/>
        <end position="53"/>
    </location>
</feature>
<dbReference type="PATRIC" id="fig|45070.6.peg.803"/>
<evidence type="ECO:0000256" key="1">
    <source>
        <dbReference type="ARBA" id="ARBA00004651"/>
    </source>
</evidence>
<keyword evidence="4 7" id="KW-0812">Transmembrane</keyword>
<dbReference type="PIRSF" id="PIRSF005419">
    <property type="entry name" value="FlhA"/>
    <property type="match status" value="1"/>
</dbReference>
<evidence type="ECO:0000256" key="3">
    <source>
        <dbReference type="ARBA" id="ARBA00022475"/>
    </source>
</evidence>
<dbReference type="PRINTS" id="PR00949">
    <property type="entry name" value="TYPE3IMAPROT"/>
</dbReference>
<feature type="transmembrane region" description="Helical" evidence="7">
    <location>
        <begin position="106"/>
        <end position="125"/>
    </location>
</feature>
<dbReference type="Gene3D" id="3.40.50.12790">
    <property type="entry name" value="FHIPEP family, domain 4"/>
    <property type="match status" value="1"/>
</dbReference>
<evidence type="ECO:0000256" key="6">
    <source>
        <dbReference type="ARBA" id="ARBA00023136"/>
    </source>
</evidence>
<dbReference type="STRING" id="45070.Lnau_0756"/>
<keyword evidence="9" id="KW-1185">Reference proteome</keyword>